<proteinExistence type="predicted"/>
<evidence type="ECO:0000313" key="3">
    <source>
        <dbReference type="EMBL" id="PVD28554.1"/>
    </source>
</evidence>
<dbReference type="Proteomes" id="UP000245119">
    <property type="component" value="Linkage Group LG6"/>
</dbReference>
<name>A0A2T7P546_POMCA</name>
<comment type="caution">
    <text evidence="3">The sequence shown here is derived from an EMBL/GenBank/DDBJ whole genome shotgun (WGS) entry which is preliminary data.</text>
</comment>
<keyword evidence="2" id="KW-1133">Transmembrane helix</keyword>
<feature type="compositionally biased region" description="Polar residues" evidence="1">
    <location>
        <begin position="66"/>
        <end position="80"/>
    </location>
</feature>
<feature type="region of interest" description="Disordered" evidence="1">
    <location>
        <begin position="66"/>
        <end position="92"/>
    </location>
</feature>
<accession>A0A2T7P546</accession>
<keyword evidence="4" id="KW-1185">Reference proteome</keyword>
<evidence type="ECO:0000256" key="2">
    <source>
        <dbReference type="SAM" id="Phobius"/>
    </source>
</evidence>
<keyword evidence="2" id="KW-0472">Membrane</keyword>
<protein>
    <submittedName>
        <fullName evidence="3">Uncharacterized protein</fullName>
    </submittedName>
</protein>
<evidence type="ECO:0000313" key="4">
    <source>
        <dbReference type="Proteomes" id="UP000245119"/>
    </source>
</evidence>
<dbReference type="AlphaFoldDB" id="A0A2T7P546"/>
<reference evidence="3 4" key="1">
    <citation type="submission" date="2018-04" db="EMBL/GenBank/DDBJ databases">
        <title>The genome of golden apple snail Pomacea canaliculata provides insight into stress tolerance and invasive adaptation.</title>
        <authorList>
            <person name="Liu C."/>
            <person name="Liu B."/>
            <person name="Ren Y."/>
            <person name="Zhang Y."/>
            <person name="Wang H."/>
            <person name="Li S."/>
            <person name="Jiang F."/>
            <person name="Yin L."/>
            <person name="Zhang G."/>
            <person name="Qian W."/>
            <person name="Fan W."/>
        </authorList>
    </citation>
    <scope>NUCLEOTIDE SEQUENCE [LARGE SCALE GENOMIC DNA]</scope>
    <source>
        <strain evidence="3">SZHN2017</strain>
        <tissue evidence="3">Muscle</tissue>
    </source>
</reference>
<keyword evidence="2" id="KW-0812">Transmembrane</keyword>
<sequence>MSQPREQRDVHVVQDEVLSGDFTVLDVMVTRLAIIAAAIGAGVLVVFCLVAVLLVCLRRARRTDSYKSSSRNSDVTSSEQPGPARGQRSDTSAEVTIETSYMLANELSSSPCDAQYSYVTHSLQHSYTNQKDLGRSDTGHVLLTPRHEESAEMYSYTYVDIVDKDTKDSRGLCQPSTATYTNSRMLASSGGIGPQDPDLSLQGDTAESPHAVSVCDTSLLGSDTNPPTLMSGRHMSMSSIKTTDGSILLANPFAPSEAMVNVQSILHKPSASWKSSERERKKETIADDMYTDLHAL</sequence>
<organism evidence="3 4">
    <name type="scientific">Pomacea canaliculata</name>
    <name type="common">Golden apple snail</name>
    <dbReference type="NCBI Taxonomy" id="400727"/>
    <lineage>
        <taxon>Eukaryota</taxon>
        <taxon>Metazoa</taxon>
        <taxon>Spiralia</taxon>
        <taxon>Lophotrochozoa</taxon>
        <taxon>Mollusca</taxon>
        <taxon>Gastropoda</taxon>
        <taxon>Caenogastropoda</taxon>
        <taxon>Architaenioglossa</taxon>
        <taxon>Ampullarioidea</taxon>
        <taxon>Ampullariidae</taxon>
        <taxon>Pomacea</taxon>
    </lineage>
</organism>
<gene>
    <name evidence="3" type="ORF">C0Q70_11142</name>
</gene>
<evidence type="ECO:0000256" key="1">
    <source>
        <dbReference type="SAM" id="MobiDB-lite"/>
    </source>
</evidence>
<dbReference type="EMBL" id="PZQS01000006">
    <property type="protein sequence ID" value="PVD28554.1"/>
    <property type="molecule type" value="Genomic_DNA"/>
</dbReference>
<feature type="transmembrane region" description="Helical" evidence="2">
    <location>
        <begin position="32"/>
        <end position="57"/>
    </location>
</feature>